<sequence length="51" mass="6049">MSPILHKQKIIGIVSLPYAYSIGRGIQLEIKNRHPFLDARFSLLMLEYYQW</sequence>
<proteinExistence type="predicted"/>
<dbReference type="AlphaFoldDB" id="A0A484ZKE5"/>
<organism evidence="1 2">
    <name type="scientific">Budvicia aquatica</name>
    <dbReference type="NCBI Taxonomy" id="82979"/>
    <lineage>
        <taxon>Bacteria</taxon>
        <taxon>Pseudomonadati</taxon>
        <taxon>Pseudomonadota</taxon>
        <taxon>Gammaproteobacteria</taxon>
        <taxon>Enterobacterales</taxon>
        <taxon>Budviciaceae</taxon>
        <taxon>Budvicia</taxon>
    </lineage>
</organism>
<name>A0A484ZKE5_9GAMM</name>
<evidence type="ECO:0000313" key="2">
    <source>
        <dbReference type="Proteomes" id="UP000373449"/>
    </source>
</evidence>
<dbReference type="Proteomes" id="UP000373449">
    <property type="component" value="Unassembled WGS sequence"/>
</dbReference>
<dbReference type="EMBL" id="CAADJA010000002">
    <property type="protein sequence ID" value="VFS49057.1"/>
    <property type="molecule type" value="Genomic_DNA"/>
</dbReference>
<reference evidence="1 2" key="1">
    <citation type="submission" date="2019-03" db="EMBL/GenBank/DDBJ databases">
        <authorList>
            <consortium name="Pathogen Informatics"/>
        </authorList>
    </citation>
    <scope>NUCLEOTIDE SEQUENCE [LARGE SCALE GENOMIC DNA]</scope>
    <source>
        <strain evidence="1 2">NCTC12282</strain>
    </source>
</reference>
<accession>A0A484ZKE5</accession>
<evidence type="ECO:0000313" key="1">
    <source>
        <dbReference type="EMBL" id="VFS49057.1"/>
    </source>
</evidence>
<protein>
    <submittedName>
        <fullName evidence="1">Uncharacterized protein</fullName>
    </submittedName>
</protein>
<gene>
    <name evidence="1" type="ORF">NCTC12282_03517</name>
</gene>